<comment type="caution">
    <text evidence="1">The sequence shown here is derived from an EMBL/GenBank/DDBJ whole genome shotgun (WGS) entry which is preliminary data.</text>
</comment>
<evidence type="ECO:0000313" key="1">
    <source>
        <dbReference type="EMBL" id="KAJ1358482.1"/>
    </source>
</evidence>
<evidence type="ECO:0000313" key="2">
    <source>
        <dbReference type="Proteomes" id="UP001196413"/>
    </source>
</evidence>
<accession>A0AAD5QQ94</accession>
<keyword evidence="2" id="KW-1185">Reference proteome</keyword>
<reference evidence="1" key="1">
    <citation type="submission" date="2021-06" db="EMBL/GenBank/DDBJ databases">
        <title>Parelaphostrongylus tenuis whole genome reference sequence.</title>
        <authorList>
            <person name="Garwood T.J."/>
            <person name="Larsen P.A."/>
            <person name="Fountain-Jones N.M."/>
            <person name="Garbe J.R."/>
            <person name="Macchietto M.G."/>
            <person name="Kania S.A."/>
            <person name="Gerhold R.W."/>
            <person name="Richards J.E."/>
            <person name="Wolf T.M."/>
        </authorList>
    </citation>
    <scope>NUCLEOTIDE SEQUENCE</scope>
    <source>
        <strain evidence="1">MNPRO001-30</strain>
        <tissue evidence="1">Meninges</tissue>
    </source>
</reference>
<proteinExistence type="predicted"/>
<feature type="non-terminal residue" evidence="1">
    <location>
        <position position="1"/>
    </location>
</feature>
<dbReference type="Proteomes" id="UP001196413">
    <property type="component" value="Unassembled WGS sequence"/>
</dbReference>
<dbReference type="EMBL" id="JAHQIW010003384">
    <property type="protein sequence ID" value="KAJ1358482.1"/>
    <property type="molecule type" value="Genomic_DNA"/>
</dbReference>
<sequence length="94" mass="10726">VCNSVKQASSSRTSAVVLHWLAAVQKKSKKGANLPPESQSQEVSDKNLLKHAFLYNDRDLLQEVKPFRGPLSWKTTRVRPKYHISYLNFSPMQD</sequence>
<name>A0AAD5QQ94_PARTN</name>
<dbReference type="AlphaFoldDB" id="A0AAD5QQ94"/>
<organism evidence="1 2">
    <name type="scientific">Parelaphostrongylus tenuis</name>
    <name type="common">Meningeal worm</name>
    <dbReference type="NCBI Taxonomy" id="148309"/>
    <lineage>
        <taxon>Eukaryota</taxon>
        <taxon>Metazoa</taxon>
        <taxon>Ecdysozoa</taxon>
        <taxon>Nematoda</taxon>
        <taxon>Chromadorea</taxon>
        <taxon>Rhabditida</taxon>
        <taxon>Rhabditina</taxon>
        <taxon>Rhabditomorpha</taxon>
        <taxon>Strongyloidea</taxon>
        <taxon>Metastrongylidae</taxon>
        <taxon>Parelaphostrongylus</taxon>
    </lineage>
</organism>
<gene>
    <name evidence="1" type="ORF">KIN20_016915</name>
</gene>
<protein>
    <submittedName>
        <fullName evidence="1">Uncharacterized protein</fullName>
    </submittedName>
</protein>